<dbReference type="PANTHER" id="PTHR11132">
    <property type="entry name" value="SOLUTE CARRIER FAMILY 35"/>
    <property type="match status" value="1"/>
</dbReference>
<evidence type="ECO:0000256" key="5">
    <source>
        <dbReference type="SAM" id="Phobius"/>
    </source>
</evidence>
<dbReference type="OrthoDB" id="18894at2759"/>
<feature type="transmembrane region" description="Helical" evidence="5">
    <location>
        <begin position="307"/>
        <end position="328"/>
    </location>
</feature>
<name>A0A9P0E717_NEZVI</name>
<dbReference type="EMBL" id="OV725079">
    <property type="protein sequence ID" value="CAH1395154.1"/>
    <property type="molecule type" value="Genomic_DNA"/>
</dbReference>
<keyword evidence="3 5" id="KW-1133">Transmembrane helix</keyword>
<evidence type="ECO:0000313" key="7">
    <source>
        <dbReference type="EMBL" id="CAH1395154.1"/>
    </source>
</evidence>
<evidence type="ECO:0000256" key="2">
    <source>
        <dbReference type="ARBA" id="ARBA00022692"/>
    </source>
</evidence>
<keyword evidence="8" id="KW-1185">Reference proteome</keyword>
<gene>
    <name evidence="7" type="ORF">NEZAVI_LOCUS5481</name>
</gene>
<reference evidence="7" key="1">
    <citation type="submission" date="2022-01" db="EMBL/GenBank/DDBJ databases">
        <authorList>
            <person name="King R."/>
        </authorList>
    </citation>
    <scope>NUCLEOTIDE SEQUENCE</scope>
</reference>
<feature type="transmembrane region" description="Helical" evidence="5">
    <location>
        <begin position="174"/>
        <end position="192"/>
    </location>
</feature>
<evidence type="ECO:0000256" key="4">
    <source>
        <dbReference type="ARBA" id="ARBA00023136"/>
    </source>
</evidence>
<dbReference type="AlphaFoldDB" id="A0A9P0E717"/>
<dbReference type="InterPro" id="IPR004853">
    <property type="entry name" value="Sugar_P_trans_dom"/>
</dbReference>
<dbReference type="GO" id="GO:0016020">
    <property type="term" value="C:membrane"/>
    <property type="evidence" value="ECO:0007669"/>
    <property type="project" value="UniProtKB-SubCell"/>
</dbReference>
<dbReference type="Pfam" id="PF03151">
    <property type="entry name" value="TPT"/>
    <property type="match status" value="1"/>
</dbReference>
<accession>A0A9P0E717</accession>
<feature type="transmembrane region" description="Helical" evidence="5">
    <location>
        <begin position="251"/>
        <end position="271"/>
    </location>
</feature>
<protein>
    <recommendedName>
        <fullName evidence="6">Sugar phosphate transporter domain-containing protein</fullName>
    </recommendedName>
</protein>
<dbReference type="InterPro" id="IPR050186">
    <property type="entry name" value="TPT_transporter"/>
</dbReference>
<feature type="domain" description="Sugar phosphate transporter" evidence="6">
    <location>
        <begin position="32"/>
        <end position="325"/>
    </location>
</feature>
<feature type="transmembrane region" description="Helical" evidence="5">
    <location>
        <begin position="23"/>
        <end position="46"/>
    </location>
</feature>
<organism evidence="7 8">
    <name type="scientific">Nezara viridula</name>
    <name type="common">Southern green stink bug</name>
    <name type="synonym">Cimex viridulus</name>
    <dbReference type="NCBI Taxonomy" id="85310"/>
    <lineage>
        <taxon>Eukaryota</taxon>
        <taxon>Metazoa</taxon>
        <taxon>Ecdysozoa</taxon>
        <taxon>Arthropoda</taxon>
        <taxon>Hexapoda</taxon>
        <taxon>Insecta</taxon>
        <taxon>Pterygota</taxon>
        <taxon>Neoptera</taxon>
        <taxon>Paraneoptera</taxon>
        <taxon>Hemiptera</taxon>
        <taxon>Heteroptera</taxon>
        <taxon>Panheteroptera</taxon>
        <taxon>Pentatomomorpha</taxon>
        <taxon>Pentatomoidea</taxon>
        <taxon>Pentatomidae</taxon>
        <taxon>Pentatominae</taxon>
        <taxon>Nezara</taxon>
    </lineage>
</organism>
<evidence type="ECO:0000256" key="1">
    <source>
        <dbReference type="ARBA" id="ARBA00004141"/>
    </source>
</evidence>
<evidence type="ECO:0000259" key="6">
    <source>
        <dbReference type="Pfam" id="PF03151"/>
    </source>
</evidence>
<feature type="transmembrane region" description="Helical" evidence="5">
    <location>
        <begin position="58"/>
        <end position="79"/>
    </location>
</feature>
<evidence type="ECO:0000313" key="8">
    <source>
        <dbReference type="Proteomes" id="UP001152798"/>
    </source>
</evidence>
<comment type="subcellular location">
    <subcellularLocation>
        <location evidence="1">Membrane</location>
        <topology evidence="1">Multi-pass membrane protein</topology>
    </subcellularLocation>
</comment>
<dbReference type="Proteomes" id="UP001152798">
    <property type="component" value="Chromosome 3"/>
</dbReference>
<proteinExistence type="predicted"/>
<feature type="transmembrane region" description="Helical" evidence="5">
    <location>
        <begin position="123"/>
        <end position="143"/>
    </location>
</feature>
<feature type="transmembrane region" description="Helical" evidence="5">
    <location>
        <begin position="150"/>
        <end position="168"/>
    </location>
</feature>
<keyword evidence="2 5" id="KW-0812">Transmembrane</keyword>
<keyword evidence="4 5" id="KW-0472">Membrane</keyword>
<sequence>MARVVLHETDSDKNLNFHNNHCFSNLITSAGIILIYFPLSIGLTFYQRWFLKDFHFPLLVVMVHLLTKFFAAALCRSIWKCCTGKKRIRLDWPNTVRKIVPTGLSSGLDVAFSNWGIELITVSLYTMTKSTAIVFLLIFALLFKLEEKTWSLFLTVSMISGGLVLFTYKAAQFNLLGFLLVMFASLCSGLRWTLAQFVMQKSDVGLSNPIDMLYHVQPWMFFSILPFVMIFEAGDAITGWNALVFPQDYGIVWAKVGYILLGSVLALAMELSEYLVVSRMSSLTLSVAGIFKEVCTLTLAIEWNGDVMSKLNFVGLLFCLAGICLHVFKRGSKESNRNRGRSKSLDEASARFLAEATASSDDDDNRDDSSTEVLFSVLQSRDR</sequence>
<evidence type="ECO:0000256" key="3">
    <source>
        <dbReference type="ARBA" id="ARBA00022989"/>
    </source>
</evidence>